<evidence type="ECO:0000256" key="1">
    <source>
        <dbReference type="SAM" id="Phobius"/>
    </source>
</evidence>
<dbReference type="Pfam" id="PF11201">
    <property type="entry name" value="DUF2982"/>
    <property type="match status" value="1"/>
</dbReference>
<reference evidence="2" key="3">
    <citation type="submission" date="2019-09" db="EMBL/GenBank/DDBJ databases">
        <title>Co-occurence of chitin degradation, pigmentation and bioactivity in marine Pseudoalteromonas.</title>
        <authorList>
            <person name="Sonnenschein E.C."/>
            <person name="Bech P.K."/>
        </authorList>
    </citation>
    <scope>NUCLEOTIDE SEQUENCE</scope>
    <source>
        <strain evidence="2">S3790</strain>
        <strain evidence="4">S3895</strain>
    </source>
</reference>
<keyword evidence="1" id="KW-0472">Membrane</keyword>
<gene>
    <name evidence="2" type="ORF">CWC19_19385</name>
    <name evidence="3" type="ORF">CWC20_18575</name>
</gene>
<feature type="transmembrane region" description="Helical" evidence="1">
    <location>
        <begin position="37"/>
        <end position="58"/>
    </location>
</feature>
<feature type="transmembrane region" description="Helical" evidence="1">
    <location>
        <begin position="12"/>
        <end position="31"/>
    </location>
</feature>
<keyword evidence="1" id="KW-0812">Transmembrane</keyword>
<keyword evidence="4" id="KW-1185">Reference proteome</keyword>
<dbReference type="OrthoDB" id="7061905at2"/>
<reference evidence="5" key="2">
    <citation type="submission" date="2019-06" db="EMBL/GenBank/DDBJ databases">
        <title>Co-occurence of chitin degradation, pigmentation and bioactivity in marine Pseudoalteromonas.</title>
        <authorList>
            <person name="Sonnenschein E.C."/>
            <person name="Bech P.K."/>
        </authorList>
    </citation>
    <scope>NUCLEOTIDE SEQUENCE [LARGE SCALE GENOMIC DNA]</scope>
    <source>
        <strain evidence="5">S3790</strain>
        <strain evidence="3">S3895</strain>
    </source>
</reference>
<keyword evidence="1" id="KW-1133">Transmembrane helix</keyword>
<dbReference type="AlphaFoldDB" id="A0A5S3UZC7"/>
<dbReference type="RefSeq" id="WP_138593545.1">
    <property type="nucleotide sequence ID" value="NZ_PNBW01000117.1"/>
</dbReference>
<dbReference type="InterPro" id="IPR021367">
    <property type="entry name" value="DUF2982"/>
</dbReference>
<accession>A0A5S3UZC7</accession>
<dbReference type="Proteomes" id="UP000307164">
    <property type="component" value="Unassembled WGS sequence"/>
</dbReference>
<evidence type="ECO:0000313" key="3">
    <source>
        <dbReference type="EMBL" id="TMO71098.1"/>
    </source>
</evidence>
<evidence type="ECO:0000313" key="4">
    <source>
        <dbReference type="Proteomes" id="UP000307164"/>
    </source>
</evidence>
<dbReference type="Proteomes" id="UP000307217">
    <property type="component" value="Unassembled WGS sequence"/>
</dbReference>
<reference evidence="4 5" key="1">
    <citation type="submission" date="2018-01" db="EMBL/GenBank/DDBJ databases">
        <authorList>
            <person name="Paulsen S."/>
            <person name="Gram L.K."/>
        </authorList>
    </citation>
    <scope>NUCLEOTIDE SEQUENCE [LARGE SCALE GENOMIC DNA]</scope>
    <source>
        <strain evidence="2 5">S3790</strain>
        <strain evidence="3 4">S3895</strain>
    </source>
</reference>
<evidence type="ECO:0000313" key="2">
    <source>
        <dbReference type="EMBL" id="TMO63213.1"/>
    </source>
</evidence>
<proteinExistence type="predicted"/>
<name>A0A5S3UZC7_9GAMM</name>
<protein>
    <submittedName>
        <fullName evidence="2">DUF2982 domain-containing protein</fullName>
    </submittedName>
</protein>
<comment type="caution">
    <text evidence="2">The sequence shown here is derived from an EMBL/GenBank/DDBJ whole genome shotgun (WGS) entry which is preliminary data.</text>
</comment>
<dbReference type="EMBL" id="PNBX01000120">
    <property type="protein sequence ID" value="TMO63213.1"/>
    <property type="molecule type" value="Genomic_DNA"/>
</dbReference>
<organism evidence="2 5">
    <name type="scientific">Pseudoalteromonas aurantia</name>
    <dbReference type="NCBI Taxonomy" id="43654"/>
    <lineage>
        <taxon>Bacteria</taxon>
        <taxon>Pseudomonadati</taxon>
        <taxon>Pseudomonadota</taxon>
        <taxon>Gammaproteobacteria</taxon>
        <taxon>Alteromonadales</taxon>
        <taxon>Pseudoalteromonadaceae</taxon>
        <taxon>Pseudoalteromonas</taxon>
    </lineage>
</organism>
<dbReference type="EMBL" id="PNBW01000117">
    <property type="protein sequence ID" value="TMO71098.1"/>
    <property type="molecule type" value="Genomic_DNA"/>
</dbReference>
<evidence type="ECO:0000313" key="5">
    <source>
        <dbReference type="Proteomes" id="UP000307217"/>
    </source>
</evidence>
<sequence>MQAKLRAQANRHSIEFMIVGGISLAVIMIFVSLRSSAISILEIALTSSAIVAILIGFLKSQQPYYSILLDAQQIVYVHKFGQWQIGIHNLHSCGIPQAGETFELLELNAVGIKLISIDEFLEALSPRLAGKLLIEQRHIFLQAVKMHCKNGNCPSEWLIEPDEFKSDSGQTYTGLIAMFANRMHNLKTLTGYDLLLPANVLDRDIWRFSTLLNRWKLSPEQVVKNLREEQVTNEQM</sequence>